<sequence>MESNPTMPSSQPPVDAPHPTDTPLSVLDTTASPTPLSACSEDGRIHEPAAPGAPTWVLPPQSAEELRRHEAGFSAFDFASYASRLAPNHRDSTVSGLTLTGAPFASASDLEKGGREGVDKPRPAHVRHESVASVASYSSSWTDLTVTVPAPRQAKLVRNARHKGFTVYRRLFSVVFFANLAALLALLITRARSSKTLPQSEAATAAAANIALAVWIRQDYVVNALFRVFWAVPHSAPLWLRARVAKVYEHGGVHSGAGAAGTMWFVLFTVLQTRAFVLAGHTGTAVLAIAYVLLALLLCILIFAYPRLRFTSHNTFEASHRFAGWTAVALFWALFILLARSIASTSHRRLSAVLVREPTFWLLVFITAHIILPWLRLRKWTFTPTVLSPHALRLDFATPLPPLSGLAISSSPLREWHPFATFPDPVGGGGSMIVSNAGDWTASQIRDPKRAYWVKGLPKTGVLSMAFCFRSVVVVTTGSGIGPCLSFLREPRRKTACRVFWSTPRPLETYGTDVCESVRKADEQAVVVDTKVSGRPDMVAVTWALFTESGAEAVFVISNPRVTRKVVMPTTRDELSARKAAVPPLKTERDVQGFSLAVRTARDAQGFSLRLLTNKATSFAACGVRPAHVDGWDEKVARSGSGLEEGGAGRSFKLEARGLNGYQGRDDEPGAWRERSRKTKHVQVLATRTSPRCWPAMLATRSRCAHGAVIVKSGTLLTDGPDPASSGPTPDSARPHPRTRMRHFREPCSVPEAHAPRFVRRCGAADRGPIEGTYRGGEGTCREREGLRSNRGGRRPGFSTSCRHRGCVAGVPVTKWGRVKAALVGAANPYRMEAFKRRIKFVDRRLVWKPGKGKANGPNAVQTAGGKKASGLTEVQTADENKASGLAAVQKVDMDKETCKGDYARPEYVEVADSQLVVEEELAGHSCPSRPKIIASKEKRGEGGEVNIEFPNLPRFVP</sequence>
<reference evidence="3" key="1">
    <citation type="journal article" date="2020" name="Stud. Mycol.">
        <title>101 Dothideomycetes genomes: a test case for predicting lifestyles and emergence of pathogens.</title>
        <authorList>
            <person name="Haridas S."/>
            <person name="Albert R."/>
            <person name="Binder M."/>
            <person name="Bloem J."/>
            <person name="Labutti K."/>
            <person name="Salamov A."/>
            <person name="Andreopoulos B."/>
            <person name="Baker S."/>
            <person name="Barry K."/>
            <person name="Bills G."/>
            <person name="Bluhm B."/>
            <person name="Cannon C."/>
            <person name="Castanera R."/>
            <person name="Culley D."/>
            <person name="Daum C."/>
            <person name="Ezra D."/>
            <person name="Gonzalez J."/>
            <person name="Henrissat B."/>
            <person name="Kuo A."/>
            <person name="Liang C."/>
            <person name="Lipzen A."/>
            <person name="Lutzoni F."/>
            <person name="Magnuson J."/>
            <person name="Mondo S."/>
            <person name="Nolan M."/>
            <person name="Ohm R."/>
            <person name="Pangilinan J."/>
            <person name="Park H.-J."/>
            <person name="Ramirez L."/>
            <person name="Alfaro M."/>
            <person name="Sun H."/>
            <person name="Tritt A."/>
            <person name="Yoshinaga Y."/>
            <person name="Zwiers L.-H."/>
            <person name="Turgeon B."/>
            <person name="Goodwin S."/>
            <person name="Spatafora J."/>
            <person name="Crous P."/>
            <person name="Grigoriev I."/>
        </authorList>
    </citation>
    <scope>NUCLEOTIDE SEQUENCE</scope>
    <source>
        <strain evidence="3">CBS 262.69</strain>
    </source>
</reference>
<proteinExistence type="predicted"/>
<feature type="region of interest" description="Disordered" evidence="1">
    <location>
        <begin position="1"/>
        <end position="56"/>
    </location>
</feature>
<dbReference type="PANTHER" id="PTHR33927:SF5">
    <property type="entry name" value="ENZYME, PUTATIVE (AFU_ORTHOLOGUE AFUA_8G01222)-RELATED"/>
    <property type="match status" value="1"/>
</dbReference>
<name>A0A6G1HIP6_9PEZI</name>
<evidence type="ECO:0000256" key="2">
    <source>
        <dbReference type="SAM" id="Phobius"/>
    </source>
</evidence>
<dbReference type="PANTHER" id="PTHR33927">
    <property type="entry name" value="TRANSMEMBRANE PROTEIN"/>
    <property type="match status" value="1"/>
</dbReference>
<feature type="transmembrane region" description="Helical" evidence="2">
    <location>
        <begin position="171"/>
        <end position="189"/>
    </location>
</feature>
<keyword evidence="2" id="KW-1133">Transmembrane helix</keyword>
<keyword evidence="2" id="KW-0472">Membrane</keyword>
<feature type="transmembrane region" description="Helical" evidence="2">
    <location>
        <begin position="318"/>
        <end position="339"/>
    </location>
</feature>
<evidence type="ECO:0000313" key="3">
    <source>
        <dbReference type="EMBL" id="KAF2395880.1"/>
    </source>
</evidence>
<gene>
    <name evidence="3" type="ORF">EJ06DRAFT_525117</name>
</gene>
<keyword evidence="2" id="KW-0812">Transmembrane</keyword>
<feature type="transmembrane region" description="Helical" evidence="2">
    <location>
        <begin position="283"/>
        <end position="306"/>
    </location>
</feature>
<keyword evidence="4" id="KW-1185">Reference proteome</keyword>
<accession>A0A6G1HIP6</accession>
<evidence type="ECO:0000313" key="4">
    <source>
        <dbReference type="Proteomes" id="UP000799640"/>
    </source>
</evidence>
<feature type="transmembrane region" description="Helical" evidence="2">
    <location>
        <begin position="360"/>
        <end position="377"/>
    </location>
</feature>
<evidence type="ECO:0008006" key="5">
    <source>
        <dbReference type="Google" id="ProtNLM"/>
    </source>
</evidence>
<dbReference type="OrthoDB" id="3142841at2759"/>
<organism evidence="3 4">
    <name type="scientific">Trichodelitschia bisporula</name>
    <dbReference type="NCBI Taxonomy" id="703511"/>
    <lineage>
        <taxon>Eukaryota</taxon>
        <taxon>Fungi</taxon>
        <taxon>Dikarya</taxon>
        <taxon>Ascomycota</taxon>
        <taxon>Pezizomycotina</taxon>
        <taxon>Dothideomycetes</taxon>
        <taxon>Dothideomycetes incertae sedis</taxon>
        <taxon>Phaeotrichales</taxon>
        <taxon>Phaeotrichaceae</taxon>
        <taxon>Trichodelitschia</taxon>
    </lineage>
</organism>
<dbReference type="EMBL" id="ML996710">
    <property type="protein sequence ID" value="KAF2395880.1"/>
    <property type="molecule type" value="Genomic_DNA"/>
</dbReference>
<feature type="compositionally biased region" description="Polar residues" evidence="1">
    <location>
        <begin position="27"/>
        <end position="37"/>
    </location>
</feature>
<feature type="transmembrane region" description="Helical" evidence="2">
    <location>
        <begin position="253"/>
        <end position="271"/>
    </location>
</feature>
<evidence type="ECO:0000256" key="1">
    <source>
        <dbReference type="SAM" id="MobiDB-lite"/>
    </source>
</evidence>
<protein>
    <recommendedName>
        <fullName evidence="5">Integral membrane protein TmpA</fullName>
    </recommendedName>
</protein>
<dbReference type="Proteomes" id="UP000799640">
    <property type="component" value="Unassembled WGS sequence"/>
</dbReference>
<feature type="region of interest" description="Disordered" evidence="1">
    <location>
        <begin position="715"/>
        <end position="739"/>
    </location>
</feature>
<dbReference type="InterPro" id="IPR052979">
    <property type="entry name" value="Adenylate-forming_domain"/>
</dbReference>
<dbReference type="AlphaFoldDB" id="A0A6G1HIP6"/>